<dbReference type="EC" id="3.2.1.52" evidence="3"/>
<keyword evidence="9" id="KW-1185">Reference proteome</keyword>
<dbReference type="AlphaFoldDB" id="A0A967BEJ4"/>
<comment type="similarity">
    <text evidence="2">Belongs to the glycosyl hydrolase 3 family.</text>
</comment>
<evidence type="ECO:0000256" key="2">
    <source>
        <dbReference type="ARBA" id="ARBA00005336"/>
    </source>
</evidence>
<dbReference type="InterPro" id="IPR036962">
    <property type="entry name" value="Glyco_hydro_3_N_sf"/>
</dbReference>
<evidence type="ECO:0000256" key="4">
    <source>
        <dbReference type="ARBA" id="ARBA00022801"/>
    </source>
</evidence>
<dbReference type="Pfam" id="PF00933">
    <property type="entry name" value="Glyco_hydro_3"/>
    <property type="match status" value="1"/>
</dbReference>
<dbReference type="GO" id="GO:0005975">
    <property type="term" value="P:carbohydrate metabolic process"/>
    <property type="evidence" value="ECO:0007669"/>
    <property type="project" value="InterPro"/>
</dbReference>
<comment type="catalytic activity">
    <reaction evidence="1">
        <text>Hydrolysis of terminal non-reducing N-acetyl-D-hexosamine residues in N-acetyl-beta-D-hexosaminides.</text>
        <dbReference type="EC" id="3.2.1.52"/>
    </reaction>
</comment>
<keyword evidence="5 8" id="KW-0326">Glycosidase</keyword>
<dbReference type="PANTHER" id="PTHR30480">
    <property type="entry name" value="BETA-HEXOSAMINIDASE-RELATED"/>
    <property type="match status" value="1"/>
</dbReference>
<dbReference type="InterPro" id="IPR017853">
    <property type="entry name" value="GH"/>
</dbReference>
<evidence type="ECO:0000259" key="7">
    <source>
        <dbReference type="Pfam" id="PF00933"/>
    </source>
</evidence>
<feature type="domain" description="Glycoside hydrolase family 3 N-terminal" evidence="7">
    <location>
        <begin position="81"/>
        <end position="360"/>
    </location>
</feature>
<dbReference type="NCBIfam" id="NF003740">
    <property type="entry name" value="PRK05337.1"/>
    <property type="match status" value="1"/>
</dbReference>
<dbReference type="InterPro" id="IPR050226">
    <property type="entry name" value="NagZ_Beta-hexosaminidase"/>
</dbReference>
<feature type="region of interest" description="Disordered" evidence="6">
    <location>
        <begin position="1"/>
        <end position="22"/>
    </location>
</feature>
<evidence type="ECO:0000256" key="1">
    <source>
        <dbReference type="ARBA" id="ARBA00001231"/>
    </source>
</evidence>
<sequence length="399" mass="43371">MDAPERQVWRVSGRQGPGRPKGAKWRAHLLSFTGHGVCRPQRCAPLLFGACRRERRLYPGGDTVSVRFGACILDAEGLRLTADEKRLFAEVNPFGFILFARNIDTPEQVRALCAEMREAVGRAAPITIDQEGGRVQRLRAPLWRDWLPPLEHVAEARANAAQAMYLRYRLIAAELYDLGIDSNCAPLVDVAGQDTHDFLKNRCYGFDAGTVARMGRAVAEGLLDGGVLPVVKHIPGHGRAVVDSHLDLPGVDAPLSDLTGIDFAPFQALNDLPMGMTAHVVYSEIDARPATLSPKVMQLIRDEIEFEGLIMTDDISMKALNGSLPEIAQGSLAAGCDVVLLCNASLEDRRAVATAAGQMTDQAQDRAERALAARKTPQQVDIRAVEAKLDALLNGRGDV</sequence>
<accession>A0A967BEJ4</accession>
<keyword evidence="4 8" id="KW-0378">Hydrolase</keyword>
<comment type="caution">
    <text evidence="8">The sequence shown here is derived from an EMBL/GenBank/DDBJ whole genome shotgun (WGS) entry which is preliminary data.</text>
</comment>
<dbReference type="GO" id="GO:0004563">
    <property type="term" value="F:beta-N-acetylhexosaminidase activity"/>
    <property type="evidence" value="ECO:0007669"/>
    <property type="project" value="UniProtKB-EC"/>
</dbReference>
<protein>
    <recommendedName>
        <fullName evidence="3">beta-N-acetylhexosaminidase</fullName>
        <ecNumber evidence="3">3.2.1.52</ecNumber>
    </recommendedName>
</protein>
<dbReference type="InterPro" id="IPR001764">
    <property type="entry name" value="Glyco_hydro_3_N"/>
</dbReference>
<organism evidence="8 9">
    <name type="scientific">Roseovarius gahaiensis</name>
    <dbReference type="NCBI Taxonomy" id="2716691"/>
    <lineage>
        <taxon>Bacteria</taxon>
        <taxon>Pseudomonadati</taxon>
        <taxon>Pseudomonadota</taxon>
        <taxon>Alphaproteobacteria</taxon>
        <taxon>Rhodobacterales</taxon>
        <taxon>Roseobacteraceae</taxon>
        <taxon>Roseovarius</taxon>
    </lineage>
</organism>
<reference evidence="8" key="1">
    <citation type="submission" date="2020-03" db="EMBL/GenBank/DDBJ databases">
        <title>Roseovarius gahaiensis sp. nov., isolated from Gahai Saline Lake, China.</title>
        <authorList>
            <person name="Sun X."/>
        </authorList>
    </citation>
    <scope>NUCLEOTIDE SEQUENCE</scope>
    <source>
        <strain evidence="8">GH877</strain>
    </source>
</reference>
<dbReference type="PROSITE" id="PS00775">
    <property type="entry name" value="GLYCOSYL_HYDROL_F3"/>
    <property type="match status" value="1"/>
</dbReference>
<dbReference type="SUPFAM" id="SSF51445">
    <property type="entry name" value="(Trans)glycosidases"/>
    <property type="match status" value="1"/>
</dbReference>
<dbReference type="InterPro" id="IPR019800">
    <property type="entry name" value="Glyco_hydro_3_AS"/>
</dbReference>
<evidence type="ECO:0000313" key="9">
    <source>
        <dbReference type="Proteomes" id="UP000639775"/>
    </source>
</evidence>
<gene>
    <name evidence="8" type="primary">nagZ</name>
    <name evidence="8" type="ORF">HAT86_00945</name>
</gene>
<evidence type="ECO:0000313" key="8">
    <source>
        <dbReference type="EMBL" id="NHQ73033.1"/>
    </source>
</evidence>
<dbReference type="PANTHER" id="PTHR30480:SF13">
    <property type="entry name" value="BETA-HEXOSAMINIDASE"/>
    <property type="match status" value="1"/>
</dbReference>
<dbReference type="EMBL" id="JAAORB010000001">
    <property type="protein sequence ID" value="NHQ73033.1"/>
    <property type="molecule type" value="Genomic_DNA"/>
</dbReference>
<evidence type="ECO:0000256" key="6">
    <source>
        <dbReference type="SAM" id="MobiDB-lite"/>
    </source>
</evidence>
<dbReference type="Proteomes" id="UP000639775">
    <property type="component" value="Unassembled WGS sequence"/>
</dbReference>
<dbReference type="Gene3D" id="3.20.20.300">
    <property type="entry name" value="Glycoside hydrolase, family 3, N-terminal domain"/>
    <property type="match status" value="1"/>
</dbReference>
<evidence type="ECO:0000256" key="3">
    <source>
        <dbReference type="ARBA" id="ARBA00012663"/>
    </source>
</evidence>
<dbReference type="GO" id="GO:0009254">
    <property type="term" value="P:peptidoglycan turnover"/>
    <property type="evidence" value="ECO:0007669"/>
    <property type="project" value="TreeGrafter"/>
</dbReference>
<evidence type="ECO:0000256" key="5">
    <source>
        <dbReference type="ARBA" id="ARBA00023295"/>
    </source>
</evidence>
<name>A0A967BEJ4_9RHOB</name>
<proteinExistence type="inferred from homology"/>